<dbReference type="AlphaFoldDB" id="A0A378XCH1"/>
<dbReference type="Proteomes" id="UP000254603">
    <property type="component" value="Unassembled WGS sequence"/>
</dbReference>
<dbReference type="RefSeq" id="WP_018574865.1">
    <property type="nucleotide sequence ID" value="NZ_CP065725.1"/>
</dbReference>
<feature type="signal peptide" evidence="1">
    <location>
        <begin position="1"/>
        <end position="23"/>
    </location>
</feature>
<evidence type="ECO:0000313" key="2">
    <source>
        <dbReference type="EMBL" id="QPT40152.1"/>
    </source>
</evidence>
<evidence type="ECO:0000313" key="3">
    <source>
        <dbReference type="EMBL" id="SUA50281.1"/>
    </source>
</evidence>
<evidence type="ECO:0000313" key="5">
    <source>
        <dbReference type="Proteomes" id="UP000594903"/>
    </source>
</evidence>
<sequence>MNNRFTKFITTVLLLFNAQASLAQEEAVATYSDQDMQKATVMCMTAEYVQFHQEYPAEDDVMTICQARFKQLTQEVPYEEYQHWVLATPYSPYPPAETAAILEKYNRIMLGLDSQIPFIN</sequence>
<gene>
    <name evidence="2" type="ORF">I6G29_00465</name>
    <name evidence="3" type="ORF">NCTC11997_00129</name>
</gene>
<evidence type="ECO:0000313" key="4">
    <source>
        <dbReference type="Proteomes" id="UP000254603"/>
    </source>
</evidence>
<dbReference type="EMBL" id="CP065725">
    <property type="protein sequence ID" value="QPT40152.1"/>
    <property type="molecule type" value="Genomic_DNA"/>
</dbReference>
<evidence type="ECO:0000256" key="1">
    <source>
        <dbReference type="SAM" id="SignalP"/>
    </source>
</evidence>
<accession>A0A378XCH1</accession>
<dbReference type="OrthoDB" id="8685725at2"/>
<keyword evidence="1" id="KW-0732">Signal</keyword>
<proteinExistence type="predicted"/>
<reference evidence="2 5" key="2">
    <citation type="submission" date="2020-12" db="EMBL/GenBank/DDBJ databases">
        <title>FDA dAtabase for Regulatory Grade micrObial Sequences (FDA-ARGOS): Supporting development and validation of Infectious Disease Dx tests.</title>
        <authorList>
            <person name="Sproer C."/>
            <person name="Gronow S."/>
            <person name="Severitt S."/>
            <person name="Schroder I."/>
            <person name="Tallon L."/>
            <person name="Sadzewicz L."/>
            <person name="Zhao X."/>
            <person name="Boylan J."/>
            <person name="Ott S."/>
            <person name="Bowen H."/>
            <person name="Vavikolanu K."/>
            <person name="Mehta A."/>
            <person name="Aluvathingal J."/>
            <person name="Nadendla S."/>
            <person name="Lowell S."/>
            <person name="Myers T."/>
            <person name="Yan Y."/>
            <person name="Sichtig H."/>
        </authorList>
    </citation>
    <scope>NUCLEOTIDE SEQUENCE [LARGE SCALE GENOMIC DNA]</scope>
    <source>
        <strain evidence="2 5">FDAARGOS_872</strain>
    </source>
</reference>
<dbReference type="EMBL" id="UGSB01000001">
    <property type="protein sequence ID" value="SUA50281.1"/>
    <property type="molecule type" value="Genomic_DNA"/>
</dbReference>
<keyword evidence="5" id="KW-1185">Reference proteome</keyword>
<dbReference type="Proteomes" id="UP000594903">
    <property type="component" value="Chromosome"/>
</dbReference>
<feature type="chain" id="PRO_5016565160" evidence="1">
    <location>
        <begin position="24"/>
        <end position="120"/>
    </location>
</feature>
<name>A0A378XCH1_9BURK</name>
<reference evidence="3 4" key="1">
    <citation type="submission" date="2018-06" db="EMBL/GenBank/DDBJ databases">
        <authorList>
            <consortium name="Pathogen Informatics"/>
            <person name="Doyle S."/>
        </authorList>
    </citation>
    <scope>NUCLEOTIDE SEQUENCE [LARGE SCALE GENOMIC DNA]</scope>
    <source>
        <strain evidence="3 4">NCTC11997</strain>
    </source>
</reference>
<protein>
    <submittedName>
        <fullName evidence="3">Uncharacterized protein</fullName>
    </submittedName>
</protein>
<organism evidence="3 4">
    <name type="scientific">Oligella ureolytica</name>
    <dbReference type="NCBI Taxonomy" id="90244"/>
    <lineage>
        <taxon>Bacteria</taxon>
        <taxon>Pseudomonadati</taxon>
        <taxon>Pseudomonadota</taxon>
        <taxon>Betaproteobacteria</taxon>
        <taxon>Burkholderiales</taxon>
        <taxon>Alcaligenaceae</taxon>
        <taxon>Oligella</taxon>
    </lineage>
</organism>
<dbReference type="STRING" id="1122619.GCA_000373745_01692"/>